<accession>A0A1I0XUI7</accession>
<organism evidence="2 3">
    <name type="scientific">Poseidonocella pacifica</name>
    <dbReference type="NCBI Taxonomy" id="871651"/>
    <lineage>
        <taxon>Bacteria</taxon>
        <taxon>Pseudomonadati</taxon>
        <taxon>Pseudomonadota</taxon>
        <taxon>Alphaproteobacteria</taxon>
        <taxon>Rhodobacterales</taxon>
        <taxon>Roseobacteraceae</taxon>
        <taxon>Poseidonocella</taxon>
    </lineage>
</organism>
<dbReference type="AlphaFoldDB" id="A0A1I0XUI7"/>
<name>A0A1I0XUI7_9RHOB</name>
<feature type="compositionally biased region" description="Basic residues" evidence="1">
    <location>
        <begin position="15"/>
        <end position="26"/>
    </location>
</feature>
<feature type="region of interest" description="Disordered" evidence="1">
    <location>
        <begin position="1"/>
        <end position="26"/>
    </location>
</feature>
<dbReference type="Proteomes" id="UP000198796">
    <property type="component" value="Unassembled WGS sequence"/>
</dbReference>
<dbReference type="EMBL" id="FOJU01000004">
    <property type="protein sequence ID" value="SFB04672.1"/>
    <property type="molecule type" value="Genomic_DNA"/>
</dbReference>
<proteinExistence type="predicted"/>
<reference evidence="2 3" key="1">
    <citation type="submission" date="2016-10" db="EMBL/GenBank/DDBJ databases">
        <authorList>
            <person name="de Groot N.N."/>
        </authorList>
    </citation>
    <scope>NUCLEOTIDE SEQUENCE [LARGE SCALE GENOMIC DNA]</scope>
    <source>
        <strain evidence="2 3">DSM 29316</strain>
    </source>
</reference>
<evidence type="ECO:0000313" key="2">
    <source>
        <dbReference type="EMBL" id="SFB04672.1"/>
    </source>
</evidence>
<keyword evidence="3" id="KW-1185">Reference proteome</keyword>
<sequence length="54" mass="6044">MMHSSRSLGKTLCGGKKRDRALRRPAGRSLGRSGLFLLTTSQFVAVQRKEIDRL</sequence>
<evidence type="ECO:0000256" key="1">
    <source>
        <dbReference type="SAM" id="MobiDB-lite"/>
    </source>
</evidence>
<gene>
    <name evidence="2" type="ORF">SAMN05421688_2512</name>
</gene>
<protein>
    <submittedName>
        <fullName evidence="2">Uncharacterized protein</fullName>
    </submittedName>
</protein>
<evidence type="ECO:0000313" key="3">
    <source>
        <dbReference type="Proteomes" id="UP000198796"/>
    </source>
</evidence>